<sequence length="280" mass="31446">MGRSAGTKVKNFMAHIFLSVGAVAMLGPLVWMLSTSLKNNRDTLIMPPKWIPDPFVWTKYIEIWEKAPLHLGFINSLKIAIPIIVIGSFATSLAAFAFAKMKFKYKQGIFLMLLATMMIPFPVVMIPQFLVFSQIGWIDTLLPLVVPAMLGNVFMLFFLRQYLNGISDALIEAAKIDGSSMFGIYWKIILPIIQPAIAAQVILWFIGVWNDYLGPLIYIFSREKMPIQLMIANFNAYYAIQNDFPLIMAASLVAMVPIIIVFVIFQRQIIESVAVSGIKG</sequence>
<evidence type="ECO:0000256" key="4">
    <source>
        <dbReference type="ARBA" id="ARBA00022692"/>
    </source>
</evidence>
<evidence type="ECO:0000256" key="1">
    <source>
        <dbReference type="ARBA" id="ARBA00004651"/>
    </source>
</evidence>
<dbReference type="PANTHER" id="PTHR43744:SF12">
    <property type="entry name" value="ABC TRANSPORTER PERMEASE PROTEIN MG189-RELATED"/>
    <property type="match status" value="1"/>
</dbReference>
<evidence type="ECO:0000256" key="6">
    <source>
        <dbReference type="ARBA" id="ARBA00023136"/>
    </source>
</evidence>
<dbReference type="EMBL" id="BAUV01000005">
    <property type="protein sequence ID" value="GAE33953.1"/>
    <property type="molecule type" value="Genomic_DNA"/>
</dbReference>
<evidence type="ECO:0000313" key="9">
    <source>
        <dbReference type="EMBL" id="GAE33953.1"/>
    </source>
</evidence>
<evidence type="ECO:0000256" key="2">
    <source>
        <dbReference type="ARBA" id="ARBA00022448"/>
    </source>
</evidence>
<dbReference type="OrthoDB" id="9771544at2"/>
<dbReference type="CDD" id="cd06261">
    <property type="entry name" value="TM_PBP2"/>
    <property type="match status" value="1"/>
</dbReference>
<proteinExistence type="inferred from homology"/>
<feature type="domain" description="ABC transmembrane type-1" evidence="8">
    <location>
        <begin position="73"/>
        <end position="265"/>
    </location>
</feature>
<evidence type="ECO:0000256" key="3">
    <source>
        <dbReference type="ARBA" id="ARBA00022475"/>
    </source>
</evidence>
<keyword evidence="6 7" id="KW-0472">Membrane</keyword>
<feature type="transmembrane region" description="Helical" evidence="7">
    <location>
        <begin position="144"/>
        <end position="163"/>
    </location>
</feature>
<keyword evidence="5 7" id="KW-1133">Transmembrane helix</keyword>
<dbReference type="AlphaFoldDB" id="W4QQP3"/>
<keyword evidence="2 7" id="KW-0813">Transport</keyword>
<dbReference type="GO" id="GO:0055085">
    <property type="term" value="P:transmembrane transport"/>
    <property type="evidence" value="ECO:0007669"/>
    <property type="project" value="InterPro"/>
</dbReference>
<comment type="subcellular location">
    <subcellularLocation>
        <location evidence="1 7">Cell membrane</location>
        <topology evidence="1 7">Multi-pass membrane protein</topology>
    </subcellularLocation>
</comment>
<feature type="transmembrane region" description="Helical" evidence="7">
    <location>
        <begin position="184"/>
        <end position="206"/>
    </location>
</feature>
<feature type="transmembrane region" description="Helical" evidence="7">
    <location>
        <begin position="79"/>
        <end position="98"/>
    </location>
</feature>
<dbReference type="PROSITE" id="PS50928">
    <property type="entry name" value="ABC_TM1"/>
    <property type="match status" value="1"/>
</dbReference>
<dbReference type="RefSeq" id="WP_035662657.1">
    <property type="nucleotide sequence ID" value="NZ_BAUV01000005.1"/>
</dbReference>
<dbReference type="Proteomes" id="UP000018896">
    <property type="component" value="Unassembled WGS sequence"/>
</dbReference>
<dbReference type="Pfam" id="PF00528">
    <property type="entry name" value="BPD_transp_1"/>
    <property type="match status" value="1"/>
</dbReference>
<evidence type="ECO:0000256" key="5">
    <source>
        <dbReference type="ARBA" id="ARBA00022989"/>
    </source>
</evidence>
<gene>
    <name evidence="9" type="ORF">JCM9157_981</name>
</gene>
<reference evidence="9 10" key="1">
    <citation type="journal article" date="2014" name="Genome Announc.">
        <title>Draft Genome Sequences of Three Alkaliphilic Bacillus Strains, Bacillus wakoensis JCM 9140T, Bacillus akibai JCM 9157T, and Bacillus hemicellulosilyticus JCM 9152T.</title>
        <authorList>
            <person name="Yuki M."/>
            <person name="Oshima K."/>
            <person name="Suda W."/>
            <person name="Oshida Y."/>
            <person name="Kitamura K."/>
            <person name="Iida T."/>
            <person name="Hattori M."/>
            <person name="Ohkuma M."/>
        </authorList>
    </citation>
    <scope>NUCLEOTIDE SEQUENCE [LARGE SCALE GENOMIC DNA]</scope>
    <source>
        <strain evidence="9 10">JCM 9157</strain>
    </source>
</reference>
<dbReference type="GO" id="GO:0005886">
    <property type="term" value="C:plasma membrane"/>
    <property type="evidence" value="ECO:0007669"/>
    <property type="project" value="UniProtKB-SubCell"/>
</dbReference>
<protein>
    <submittedName>
        <fullName evidence="9">Binding-protein-dependent transport systems inner membrane component</fullName>
    </submittedName>
</protein>
<keyword evidence="10" id="KW-1185">Reference proteome</keyword>
<keyword evidence="4 7" id="KW-0812">Transmembrane</keyword>
<dbReference type="InterPro" id="IPR035906">
    <property type="entry name" value="MetI-like_sf"/>
</dbReference>
<dbReference type="SUPFAM" id="SSF161098">
    <property type="entry name" value="MetI-like"/>
    <property type="match status" value="1"/>
</dbReference>
<feature type="transmembrane region" description="Helical" evidence="7">
    <location>
        <begin position="110"/>
        <end position="132"/>
    </location>
</feature>
<keyword evidence="3" id="KW-1003">Cell membrane</keyword>
<comment type="similarity">
    <text evidence="7">Belongs to the binding-protein-dependent transport system permease family.</text>
</comment>
<dbReference type="InterPro" id="IPR000515">
    <property type="entry name" value="MetI-like"/>
</dbReference>
<dbReference type="eggNOG" id="COG0395">
    <property type="taxonomic scope" value="Bacteria"/>
</dbReference>
<dbReference type="PANTHER" id="PTHR43744">
    <property type="entry name" value="ABC TRANSPORTER PERMEASE PROTEIN MG189-RELATED-RELATED"/>
    <property type="match status" value="1"/>
</dbReference>
<evidence type="ECO:0000256" key="7">
    <source>
        <dbReference type="RuleBase" id="RU363032"/>
    </source>
</evidence>
<accession>W4QQP3</accession>
<comment type="caution">
    <text evidence="9">The sequence shown here is derived from an EMBL/GenBank/DDBJ whole genome shotgun (WGS) entry which is preliminary data.</text>
</comment>
<evidence type="ECO:0000313" key="10">
    <source>
        <dbReference type="Proteomes" id="UP000018896"/>
    </source>
</evidence>
<feature type="transmembrane region" description="Helical" evidence="7">
    <location>
        <begin position="244"/>
        <end position="265"/>
    </location>
</feature>
<evidence type="ECO:0000259" key="8">
    <source>
        <dbReference type="PROSITE" id="PS50928"/>
    </source>
</evidence>
<dbReference type="Gene3D" id="1.10.3720.10">
    <property type="entry name" value="MetI-like"/>
    <property type="match status" value="1"/>
</dbReference>
<dbReference type="STRING" id="1236973.JCM9157_981"/>
<feature type="transmembrane region" description="Helical" evidence="7">
    <location>
        <begin position="12"/>
        <end position="33"/>
    </location>
</feature>
<name>W4QQP3_HALA3</name>
<organism evidence="9 10">
    <name type="scientific">Halalkalibacter akibai (strain ATCC 43226 / DSM 21942 / CIP 109018 / JCM 9157 / 1139)</name>
    <name type="common">Bacillus akibai</name>
    <dbReference type="NCBI Taxonomy" id="1236973"/>
    <lineage>
        <taxon>Bacteria</taxon>
        <taxon>Bacillati</taxon>
        <taxon>Bacillota</taxon>
        <taxon>Bacilli</taxon>
        <taxon>Bacillales</taxon>
        <taxon>Bacillaceae</taxon>
        <taxon>Halalkalibacter</taxon>
    </lineage>
</organism>